<protein>
    <recommendedName>
        <fullName evidence="4">Secreted protein</fullName>
    </recommendedName>
</protein>
<proteinExistence type="predicted"/>
<reference evidence="2" key="1">
    <citation type="submission" date="2013-11" db="EMBL/GenBank/DDBJ databases">
        <title>Genome sequence of the fusiform rust pathogen reveals effectors for host alternation and coevolution with pine.</title>
        <authorList>
            <consortium name="DOE Joint Genome Institute"/>
            <person name="Smith K."/>
            <person name="Pendleton A."/>
            <person name="Kubisiak T."/>
            <person name="Anderson C."/>
            <person name="Salamov A."/>
            <person name="Aerts A."/>
            <person name="Riley R."/>
            <person name="Clum A."/>
            <person name="Lindquist E."/>
            <person name="Ence D."/>
            <person name="Campbell M."/>
            <person name="Kronenberg Z."/>
            <person name="Feau N."/>
            <person name="Dhillon B."/>
            <person name="Hamelin R."/>
            <person name="Burleigh J."/>
            <person name="Smith J."/>
            <person name="Yandell M."/>
            <person name="Nelson C."/>
            <person name="Grigoriev I."/>
            <person name="Davis J."/>
        </authorList>
    </citation>
    <scope>NUCLEOTIDE SEQUENCE</scope>
    <source>
        <strain evidence="2">G11</strain>
    </source>
</reference>
<gene>
    <name evidence="2" type="ORF">CROQUDRAFT_725891</name>
</gene>
<name>A0A9P6T6L5_9BASI</name>
<feature type="signal peptide" evidence="1">
    <location>
        <begin position="1"/>
        <end position="18"/>
    </location>
</feature>
<evidence type="ECO:0000256" key="1">
    <source>
        <dbReference type="SAM" id="SignalP"/>
    </source>
</evidence>
<keyword evidence="3" id="KW-1185">Reference proteome</keyword>
<evidence type="ECO:0000313" key="3">
    <source>
        <dbReference type="Proteomes" id="UP000886653"/>
    </source>
</evidence>
<organism evidence="2 3">
    <name type="scientific">Cronartium quercuum f. sp. fusiforme G11</name>
    <dbReference type="NCBI Taxonomy" id="708437"/>
    <lineage>
        <taxon>Eukaryota</taxon>
        <taxon>Fungi</taxon>
        <taxon>Dikarya</taxon>
        <taxon>Basidiomycota</taxon>
        <taxon>Pucciniomycotina</taxon>
        <taxon>Pucciniomycetes</taxon>
        <taxon>Pucciniales</taxon>
        <taxon>Coleosporiaceae</taxon>
        <taxon>Cronartium</taxon>
    </lineage>
</organism>
<keyword evidence="1" id="KW-0732">Signal</keyword>
<dbReference type="AlphaFoldDB" id="A0A9P6T6L5"/>
<sequence>MNLSQMTLLLALAGLSVGDTLFRCKNDALLGVCGKLPDGHGQVNDAVPAGQVGWTWTCNGRYKRIATCCLDALDGQKHQAQYCSEATTKSGVFDCPKPFQYAACGNQLKSEVLSGAVPAVKWGQLYNCHSRQPSCCKRQSTKDKKGYSCQAPALIE</sequence>
<comment type="caution">
    <text evidence="2">The sequence shown here is derived from an EMBL/GenBank/DDBJ whole genome shotgun (WGS) entry which is preliminary data.</text>
</comment>
<evidence type="ECO:0008006" key="4">
    <source>
        <dbReference type="Google" id="ProtNLM"/>
    </source>
</evidence>
<dbReference type="Proteomes" id="UP000886653">
    <property type="component" value="Unassembled WGS sequence"/>
</dbReference>
<evidence type="ECO:0000313" key="2">
    <source>
        <dbReference type="EMBL" id="KAG0140976.1"/>
    </source>
</evidence>
<dbReference type="EMBL" id="MU167409">
    <property type="protein sequence ID" value="KAG0140976.1"/>
    <property type="molecule type" value="Genomic_DNA"/>
</dbReference>
<accession>A0A9P6T6L5</accession>
<feature type="chain" id="PRO_5040383583" description="Secreted protein" evidence="1">
    <location>
        <begin position="19"/>
        <end position="156"/>
    </location>
</feature>